<organism evidence="2 3">
    <name type="scientific">Zhongshania guokunii</name>
    <dbReference type="NCBI Taxonomy" id="641783"/>
    <lineage>
        <taxon>Bacteria</taxon>
        <taxon>Pseudomonadati</taxon>
        <taxon>Pseudomonadota</taxon>
        <taxon>Gammaproteobacteria</taxon>
        <taxon>Cellvibrionales</taxon>
        <taxon>Spongiibacteraceae</taxon>
        <taxon>Zhongshania</taxon>
    </lineage>
</organism>
<evidence type="ECO:0000313" key="3">
    <source>
        <dbReference type="Proteomes" id="UP001557485"/>
    </source>
</evidence>
<dbReference type="EMBL" id="JBFRYA010000006">
    <property type="protein sequence ID" value="MEX1669021.1"/>
    <property type="molecule type" value="Genomic_DNA"/>
</dbReference>
<dbReference type="Pfam" id="PF07819">
    <property type="entry name" value="PGAP1"/>
    <property type="match status" value="1"/>
</dbReference>
<dbReference type="InterPro" id="IPR012908">
    <property type="entry name" value="PGAP1-ab_dom-like"/>
</dbReference>
<dbReference type="Gene3D" id="3.40.50.1820">
    <property type="entry name" value="alpha/beta hydrolase"/>
    <property type="match status" value="1"/>
</dbReference>
<protein>
    <recommendedName>
        <fullName evidence="1">GPI inositol-deacylase PGAP1-like alpha/beta domain-containing protein</fullName>
    </recommendedName>
</protein>
<evidence type="ECO:0000313" key="2">
    <source>
        <dbReference type="EMBL" id="MEX1669021.1"/>
    </source>
</evidence>
<dbReference type="Proteomes" id="UP001557485">
    <property type="component" value="Unassembled WGS sequence"/>
</dbReference>
<evidence type="ECO:0000259" key="1">
    <source>
        <dbReference type="Pfam" id="PF07819"/>
    </source>
</evidence>
<comment type="caution">
    <text evidence="2">The sequence shown here is derived from an EMBL/GenBank/DDBJ whole genome shotgun (WGS) entry which is preliminary data.</text>
</comment>
<dbReference type="SUPFAM" id="SSF53474">
    <property type="entry name" value="alpha/beta-Hydrolases"/>
    <property type="match status" value="1"/>
</dbReference>
<keyword evidence="3" id="KW-1185">Reference proteome</keyword>
<accession>A0ABV3U577</accession>
<dbReference type="InterPro" id="IPR029058">
    <property type="entry name" value="AB_hydrolase_fold"/>
</dbReference>
<dbReference type="RefSeq" id="WP_301027730.1">
    <property type="nucleotide sequence ID" value="NZ_JBFRYA010000006.1"/>
</dbReference>
<reference evidence="2 3" key="1">
    <citation type="journal article" date="2011" name="Int. J. Syst. Evol. Microbiol.">
        <title>Zhongshania antarctica gen. nov., sp. nov. and Zhongshania guokunii sp. nov., gammaproteobacteria respectively isolated from coastal attached (fast) ice and surface seawater of the Antarctic.</title>
        <authorList>
            <person name="Li H.J."/>
            <person name="Zhang X.Y."/>
            <person name="Chen C.X."/>
            <person name="Zhang Y.J."/>
            <person name="Gao Z.M."/>
            <person name="Yu Y."/>
            <person name="Chen X.L."/>
            <person name="Chen B."/>
            <person name="Zhang Y.Z."/>
        </authorList>
    </citation>
    <scope>NUCLEOTIDE SEQUENCE [LARGE SCALE GENOMIC DNA]</scope>
    <source>
        <strain evidence="2 3">ZS6-22T</strain>
    </source>
</reference>
<feature type="domain" description="GPI inositol-deacylase PGAP1-like alpha/beta" evidence="1">
    <location>
        <begin position="163"/>
        <end position="323"/>
    </location>
</feature>
<name>A0ABV3U577_9GAMM</name>
<gene>
    <name evidence="2" type="ORF">AB4876_08850</name>
</gene>
<proteinExistence type="predicted"/>
<sequence>MVNKDRKALGDILGAGRLTIDAIAGVTDIAEGLHHAILSFGGVLDGGDAEREDAQRVDENAKQLNNKRTTGVSGLVYRSIRHINTWLGIGLDALIQRLTNTIANNQASPGRAAVVSALNGILGDHLQRKGNPLAITMAFCRDGNALNATELVALLAEHKEIALFVHGLCMNDQQWTRRGHNHGELLATELGFTPLYLRYNTGLHTSENGRALAELMDMLGGCGGPDTAFYIVAHSMGGLVSRSAYHYGTAQGQRWPEQLRKIVFLGTPHHGAALERGGNWINVLLDSNPYSSPFSRLAKIRSSGITDLRYGNVLDEDWAIGDRFAMAGDQRRALSLPKLVDCYAIAATTSLDTYPVLNNMLGDGLVSVTSALGQHRDSRFNLNFYPDRQWLGRGLHHMDLLNDAGVYSVLKSFLEVAESEFRVIE</sequence>